<organism evidence="5 6">
    <name type="scientific">Phoxinus phoxinus</name>
    <name type="common">Eurasian minnow</name>
    <dbReference type="NCBI Taxonomy" id="58324"/>
    <lineage>
        <taxon>Eukaryota</taxon>
        <taxon>Metazoa</taxon>
        <taxon>Chordata</taxon>
        <taxon>Craniata</taxon>
        <taxon>Vertebrata</taxon>
        <taxon>Euteleostomi</taxon>
        <taxon>Actinopterygii</taxon>
        <taxon>Neopterygii</taxon>
        <taxon>Teleostei</taxon>
        <taxon>Ostariophysi</taxon>
        <taxon>Cypriniformes</taxon>
        <taxon>Leuciscidae</taxon>
        <taxon>Phoxininae</taxon>
        <taxon>Phoxinus</taxon>
    </lineage>
</organism>
<feature type="region of interest" description="Disordered" evidence="4">
    <location>
        <begin position="50"/>
        <end position="77"/>
    </location>
</feature>
<proteinExistence type="inferred from homology"/>
<dbReference type="PANTHER" id="PTHR15416">
    <property type="entry name" value="CAMP-DEPENDENT PROTEIN KINASE INHIBITOR/PKI"/>
    <property type="match status" value="1"/>
</dbReference>
<evidence type="ECO:0000256" key="1">
    <source>
        <dbReference type="ARBA" id="ARBA00002844"/>
    </source>
</evidence>
<evidence type="ECO:0008006" key="7">
    <source>
        <dbReference type="Google" id="ProtNLM"/>
    </source>
</evidence>
<dbReference type="Proteomes" id="UP001364617">
    <property type="component" value="Unassembled WGS sequence"/>
</dbReference>
<evidence type="ECO:0000256" key="2">
    <source>
        <dbReference type="ARBA" id="ARBA00006393"/>
    </source>
</evidence>
<accession>A0AAN9CDQ4</accession>
<protein>
    <recommendedName>
        <fullName evidence="7">cAMP-dependent protein kinase inhibitor gamma</fullName>
    </recommendedName>
</protein>
<evidence type="ECO:0000313" key="6">
    <source>
        <dbReference type="Proteomes" id="UP001364617"/>
    </source>
</evidence>
<name>A0AAN9CDQ4_9TELE</name>
<comment type="similarity">
    <text evidence="2">Belongs to the PKI family.</text>
</comment>
<dbReference type="InterPro" id="IPR004171">
    <property type="entry name" value="cAMP_dep_PKI"/>
</dbReference>
<dbReference type="AlphaFoldDB" id="A0AAN9CDQ4"/>
<gene>
    <name evidence="5" type="ORF">R3I93_018792</name>
</gene>
<sequence>MMDVEASYSEFINCDRTGRRNAVPDIKGETVVVGTSELTKDMAQMDLKAAEVDASGSPAPDAEASGSQDNQGKEGPS</sequence>
<dbReference type="EMBL" id="JAYKXH010000020">
    <property type="protein sequence ID" value="KAK7132348.1"/>
    <property type="molecule type" value="Genomic_DNA"/>
</dbReference>
<evidence type="ECO:0000256" key="4">
    <source>
        <dbReference type="SAM" id="MobiDB-lite"/>
    </source>
</evidence>
<dbReference type="Pfam" id="PF02827">
    <property type="entry name" value="PKI"/>
    <property type="match status" value="1"/>
</dbReference>
<reference evidence="5 6" key="1">
    <citation type="submission" date="2024-02" db="EMBL/GenBank/DDBJ databases">
        <title>Chromosome-level genome assembly of the Eurasian Minnow (Phoxinus phoxinus).</title>
        <authorList>
            <person name="Oriowo T.O."/>
            <person name="Martin S."/>
            <person name="Stange M."/>
            <person name="Chrysostomakis Y."/>
            <person name="Brown T."/>
            <person name="Winkler S."/>
            <person name="Kukowka S."/>
            <person name="Myers E.W."/>
            <person name="Bohne A."/>
        </authorList>
    </citation>
    <scope>NUCLEOTIDE SEQUENCE [LARGE SCALE GENOMIC DNA]</scope>
    <source>
        <strain evidence="5">ZFMK-TIS-60720</strain>
        <tissue evidence="5">Whole Organism</tissue>
    </source>
</reference>
<keyword evidence="3" id="KW-0649">Protein kinase inhibitor</keyword>
<evidence type="ECO:0000256" key="3">
    <source>
        <dbReference type="ARBA" id="ARBA00023013"/>
    </source>
</evidence>
<evidence type="ECO:0000313" key="5">
    <source>
        <dbReference type="EMBL" id="KAK7132348.1"/>
    </source>
</evidence>
<comment type="function">
    <text evidence="1">Extremely potent competitive inhibitor of cAMP-dependent protein kinase activity, this protein interacts with the catalytic subunit of the enzyme after the cAMP-induced dissociation of its regulatory chains.</text>
</comment>
<comment type="caution">
    <text evidence="5">The sequence shown here is derived from an EMBL/GenBank/DDBJ whole genome shotgun (WGS) entry which is preliminary data.</text>
</comment>
<keyword evidence="6" id="KW-1185">Reference proteome</keyword>
<dbReference type="GO" id="GO:0004862">
    <property type="term" value="F:cAMP-dependent protein kinase inhibitor activity"/>
    <property type="evidence" value="ECO:0007669"/>
    <property type="project" value="InterPro"/>
</dbReference>